<dbReference type="Pfam" id="PF07332">
    <property type="entry name" value="Phage_holin_3_6"/>
    <property type="match status" value="1"/>
</dbReference>
<feature type="transmembrane region" description="Helical" evidence="1">
    <location>
        <begin position="40"/>
        <end position="65"/>
    </location>
</feature>
<keyword evidence="1" id="KW-1133">Transmembrane helix</keyword>
<dbReference type="RefSeq" id="WP_163962653.1">
    <property type="nucleotide sequence ID" value="NZ_JAAIVB010000036.1"/>
</dbReference>
<sequence length="121" mass="12990">MAIADAAAQFAATVLASLQTRVELAATEVEEHSLRYFGTLVLTLAAMFFAGLAIVMGTLLLIVTFWESSRVVVLSVLTLLFAVAGFLLARQARVRMAHQPKLLAHTVGELGRDAELLQPPA</sequence>
<name>A0A6B3SLS6_9BURK</name>
<protein>
    <recommendedName>
        <fullName evidence="4">Phage holin family protein</fullName>
    </recommendedName>
</protein>
<proteinExistence type="predicted"/>
<evidence type="ECO:0000313" key="3">
    <source>
        <dbReference type="Proteomes" id="UP000482155"/>
    </source>
</evidence>
<accession>A0A6B3SLS6</accession>
<dbReference type="AlphaFoldDB" id="A0A6B3SLS6"/>
<evidence type="ECO:0000256" key="1">
    <source>
        <dbReference type="SAM" id="Phobius"/>
    </source>
</evidence>
<dbReference type="EMBL" id="JAAIVB010000036">
    <property type="protein sequence ID" value="NEX61438.1"/>
    <property type="molecule type" value="Genomic_DNA"/>
</dbReference>
<comment type="caution">
    <text evidence="2">The sequence shown here is derived from an EMBL/GenBank/DDBJ whole genome shotgun (WGS) entry which is preliminary data.</text>
</comment>
<keyword evidence="3" id="KW-1185">Reference proteome</keyword>
<dbReference type="InterPro" id="IPR009937">
    <property type="entry name" value="Phage_holin_3_6"/>
</dbReference>
<evidence type="ECO:0008006" key="4">
    <source>
        <dbReference type="Google" id="ProtNLM"/>
    </source>
</evidence>
<evidence type="ECO:0000313" key="2">
    <source>
        <dbReference type="EMBL" id="NEX61438.1"/>
    </source>
</evidence>
<feature type="transmembrane region" description="Helical" evidence="1">
    <location>
        <begin position="71"/>
        <end position="89"/>
    </location>
</feature>
<gene>
    <name evidence="2" type="ORF">G3574_10130</name>
</gene>
<keyword evidence="1" id="KW-0472">Membrane</keyword>
<organism evidence="2 3">
    <name type="scientific">Noviherbaspirillum galbum</name>
    <dbReference type="NCBI Taxonomy" id="2709383"/>
    <lineage>
        <taxon>Bacteria</taxon>
        <taxon>Pseudomonadati</taxon>
        <taxon>Pseudomonadota</taxon>
        <taxon>Betaproteobacteria</taxon>
        <taxon>Burkholderiales</taxon>
        <taxon>Oxalobacteraceae</taxon>
        <taxon>Noviherbaspirillum</taxon>
    </lineage>
</organism>
<keyword evidence="1" id="KW-0812">Transmembrane</keyword>
<dbReference type="Proteomes" id="UP000482155">
    <property type="component" value="Unassembled WGS sequence"/>
</dbReference>
<reference evidence="2 3" key="1">
    <citation type="submission" date="2020-02" db="EMBL/GenBank/DDBJ databases">
        <authorList>
            <person name="Kim M.K."/>
        </authorList>
    </citation>
    <scope>NUCLEOTIDE SEQUENCE [LARGE SCALE GENOMIC DNA]</scope>
    <source>
        <strain evidence="2 3">17J57-3</strain>
    </source>
</reference>